<organism evidence="1">
    <name type="scientific">marine sediment metagenome</name>
    <dbReference type="NCBI Taxonomy" id="412755"/>
    <lineage>
        <taxon>unclassified sequences</taxon>
        <taxon>metagenomes</taxon>
        <taxon>ecological metagenomes</taxon>
    </lineage>
</organism>
<dbReference type="EMBL" id="LAZR01068700">
    <property type="protein sequence ID" value="KKK49146.1"/>
    <property type="molecule type" value="Genomic_DNA"/>
</dbReference>
<accession>A0A0F8YM27</accession>
<sequence length="293" mass="31475">MPTGDALLRAFIQSGAKLSRGQITGEVIGRGLSTLATVPERRRTARRIESLIGQADAQAKLAEAQADDVKFKRDFAAASGARQVLATLGTILNNTPEQAPMFLPQVNKALKQYGYPTFDEKDLPKSQAVSVVVMPHIGNLYSTSATTEAEALKTIQTGAAALQQSPEFQGLPPVLQVEAFELYQGHAEKFSTMADRLMVNDKPFSPDQIRANFFEQLKTQYKEDHGGKEMPFDLQIQNHALLQSPGLLAVFGLANDSAKAAGAGGVSFGKATVGGIEMRAKKVSVGRDTTVDL</sequence>
<comment type="caution">
    <text evidence="1">The sequence shown here is derived from an EMBL/GenBank/DDBJ whole genome shotgun (WGS) entry which is preliminary data.</text>
</comment>
<feature type="non-terminal residue" evidence="1">
    <location>
        <position position="293"/>
    </location>
</feature>
<gene>
    <name evidence="1" type="ORF">LCGC14_3137980</name>
</gene>
<evidence type="ECO:0000313" key="1">
    <source>
        <dbReference type="EMBL" id="KKK49146.1"/>
    </source>
</evidence>
<dbReference type="AlphaFoldDB" id="A0A0F8YM27"/>
<reference evidence="1" key="1">
    <citation type="journal article" date="2015" name="Nature">
        <title>Complex archaea that bridge the gap between prokaryotes and eukaryotes.</title>
        <authorList>
            <person name="Spang A."/>
            <person name="Saw J.H."/>
            <person name="Jorgensen S.L."/>
            <person name="Zaremba-Niedzwiedzka K."/>
            <person name="Martijn J."/>
            <person name="Lind A.E."/>
            <person name="van Eijk R."/>
            <person name="Schleper C."/>
            <person name="Guy L."/>
            <person name="Ettema T.J."/>
        </authorList>
    </citation>
    <scope>NUCLEOTIDE SEQUENCE</scope>
</reference>
<protein>
    <submittedName>
        <fullName evidence="1">Uncharacterized protein</fullName>
    </submittedName>
</protein>
<name>A0A0F8YM27_9ZZZZ</name>
<proteinExistence type="predicted"/>